<feature type="transmembrane region" description="Helical" evidence="15">
    <location>
        <begin position="530"/>
        <end position="556"/>
    </location>
</feature>
<dbReference type="InterPro" id="IPR007484">
    <property type="entry name" value="Peptidase_M28"/>
</dbReference>
<evidence type="ECO:0000256" key="8">
    <source>
        <dbReference type="ARBA" id="ARBA00022824"/>
    </source>
</evidence>
<evidence type="ECO:0000256" key="13">
    <source>
        <dbReference type="ARBA" id="ARBA00023180"/>
    </source>
</evidence>
<feature type="transmembrane region" description="Helical" evidence="15">
    <location>
        <begin position="600"/>
        <end position="621"/>
    </location>
</feature>
<dbReference type="GO" id="GO:0008235">
    <property type="term" value="F:metalloexopeptidase activity"/>
    <property type="evidence" value="ECO:0007669"/>
    <property type="project" value="InterPro"/>
</dbReference>
<proteinExistence type="inferred from homology"/>
<comment type="similarity">
    <text evidence="3">Belongs to the peptidase M28 family.</text>
</comment>
<evidence type="ECO:0000256" key="15">
    <source>
        <dbReference type="SAM" id="Phobius"/>
    </source>
</evidence>
<dbReference type="GO" id="GO:0046872">
    <property type="term" value="F:metal ion binding"/>
    <property type="evidence" value="ECO:0007669"/>
    <property type="project" value="UniProtKB-KW"/>
</dbReference>
<keyword evidence="5 15" id="KW-0812">Transmembrane</keyword>
<feature type="domain" description="Endoplasmic reticulum metallopeptidase 1/1-A TM" evidence="19">
    <location>
        <begin position="395"/>
        <end position="619"/>
    </location>
</feature>
<dbReference type="PANTHER" id="PTHR12147">
    <property type="entry name" value="METALLOPEPTIDASE M28 FAMILY MEMBER"/>
    <property type="match status" value="1"/>
</dbReference>
<feature type="transmembrane region" description="Helical" evidence="15">
    <location>
        <begin position="568"/>
        <end position="588"/>
    </location>
</feature>
<evidence type="ECO:0000256" key="6">
    <source>
        <dbReference type="ARBA" id="ARBA00022723"/>
    </source>
</evidence>
<evidence type="ECO:0000256" key="14">
    <source>
        <dbReference type="ARBA" id="ARBA00078796"/>
    </source>
</evidence>
<reference evidence="20" key="1">
    <citation type="submission" date="2016-11" db="EMBL/GenBank/DDBJ databases">
        <title>Venom-gland transcriptomics and venom proteomics of the black-back scorpion (Hadrurus spadix) reveal detectability challenges and an unexplored realm of animal toxin diversity.</title>
        <authorList>
            <person name="Rokyta D.R."/>
            <person name="Ward M.J."/>
        </authorList>
    </citation>
    <scope>NUCLEOTIDE SEQUENCE</scope>
    <source>
        <tissue evidence="20">Venom gland</tissue>
    </source>
</reference>
<evidence type="ECO:0000256" key="9">
    <source>
        <dbReference type="ARBA" id="ARBA00022833"/>
    </source>
</evidence>
<dbReference type="InterPro" id="IPR053974">
    <property type="entry name" value="ERMP1_1-A_TM"/>
</dbReference>
<dbReference type="EMBL" id="GFAH01000221">
    <property type="protein sequence ID" value="JAV48168.1"/>
    <property type="molecule type" value="Transcribed_RNA"/>
</dbReference>
<keyword evidence="9" id="KW-0862">Zinc</keyword>
<evidence type="ECO:0000256" key="12">
    <source>
        <dbReference type="ARBA" id="ARBA00023136"/>
    </source>
</evidence>
<name>A0A1W7RAI7_9SCOR</name>
<evidence type="ECO:0000313" key="20">
    <source>
        <dbReference type="EMBL" id="JAV48168.1"/>
    </source>
</evidence>
<keyword evidence="6" id="KW-0479">Metal-binding</keyword>
<evidence type="ECO:0000256" key="2">
    <source>
        <dbReference type="ARBA" id="ARBA00004477"/>
    </source>
</evidence>
<evidence type="ECO:0000256" key="11">
    <source>
        <dbReference type="ARBA" id="ARBA00023049"/>
    </source>
</evidence>
<keyword evidence="16" id="KW-0732">Signal</keyword>
<evidence type="ECO:0000256" key="10">
    <source>
        <dbReference type="ARBA" id="ARBA00022989"/>
    </source>
</evidence>
<dbReference type="Pfam" id="PF22248">
    <property type="entry name" value="ERMP1_C"/>
    <property type="match status" value="1"/>
</dbReference>
<keyword evidence="13" id="KW-0325">Glycoprotein</keyword>
<dbReference type="FunFam" id="3.40.630.10:FF:000008">
    <property type="entry name" value="Endoplasmic reticulum metallopeptidase 1"/>
    <property type="match status" value="1"/>
</dbReference>
<evidence type="ECO:0000259" key="19">
    <source>
        <dbReference type="Pfam" id="PF22249"/>
    </source>
</evidence>
<evidence type="ECO:0000256" key="16">
    <source>
        <dbReference type="SAM" id="SignalP"/>
    </source>
</evidence>
<keyword evidence="7" id="KW-0378">Hydrolase</keyword>
<evidence type="ECO:0000256" key="3">
    <source>
        <dbReference type="ARBA" id="ARBA00010918"/>
    </source>
</evidence>
<feature type="transmembrane region" description="Helical" evidence="15">
    <location>
        <begin position="337"/>
        <end position="366"/>
    </location>
</feature>
<dbReference type="SUPFAM" id="SSF53187">
    <property type="entry name" value="Zn-dependent exopeptidases"/>
    <property type="match status" value="1"/>
</dbReference>
<dbReference type="Pfam" id="PF04389">
    <property type="entry name" value="Peptidase_M28"/>
    <property type="match status" value="1"/>
</dbReference>
<evidence type="ECO:0000256" key="4">
    <source>
        <dbReference type="ARBA" id="ARBA00022670"/>
    </source>
</evidence>
<keyword evidence="4" id="KW-0645">Protease</keyword>
<keyword evidence="8" id="KW-0256">Endoplasmic reticulum</keyword>
<accession>A0A1W7RAI7</accession>
<dbReference type="GO" id="GO:0005789">
    <property type="term" value="C:endoplasmic reticulum membrane"/>
    <property type="evidence" value="ECO:0007669"/>
    <property type="project" value="UniProtKB-SubCell"/>
</dbReference>
<feature type="transmembrane region" description="Helical" evidence="15">
    <location>
        <begin position="430"/>
        <end position="454"/>
    </location>
</feature>
<feature type="domain" description="Endoplasmic reticulum metallopeptidase 1-like C-terminal" evidence="18">
    <location>
        <begin position="635"/>
        <end position="863"/>
    </location>
</feature>
<dbReference type="PANTHER" id="PTHR12147:SF22">
    <property type="entry name" value="ENDOPLASMIC RETICULUM METALLOPEPTIDASE 1"/>
    <property type="match status" value="1"/>
</dbReference>
<comment type="subcellular location">
    <subcellularLocation>
        <location evidence="2">Endoplasmic reticulum membrane</location>
        <topology evidence="2">Multi-pass membrane protein</topology>
    </subcellularLocation>
</comment>
<dbReference type="InterPro" id="IPR045175">
    <property type="entry name" value="M28_fam"/>
</dbReference>
<keyword evidence="12 15" id="KW-0472">Membrane</keyword>
<dbReference type="InterPro" id="IPR053973">
    <property type="entry name" value="ERMP1-like_C"/>
</dbReference>
<feature type="domain" description="Peptidase M28" evidence="17">
    <location>
        <begin position="125"/>
        <end position="316"/>
    </location>
</feature>
<dbReference type="Pfam" id="PF22249">
    <property type="entry name" value="ERMP1-TM"/>
    <property type="match status" value="1"/>
</dbReference>
<dbReference type="GO" id="GO:0006508">
    <property type="term" value="P:proteolysis"/>
    <property type="evidence" value="ECO:0007669"/>
    <property type="project" value="UniProtKB-KW"/>
</dbReference>
<organism evidence="20">
    <name type="scientific">Hadrurus spadix</name>
    <dbReference type="NCBI Taxonomy" id="141984"/>
    <lineage>
        <taxon>Eukaryota</taxon>
        <taxon>Metazoa</taxon>
        <taxon>Ecdysozoa</taxon>
        <taxon>Arthropoda</taxon>
        <taxon>Chelicerata</taxon>
        <taxon>Arachnida</taxon>
        <taxon>Scorpiones</taxon>
        <taxon>Iurida</taxon>
        <taxon>Iuroidea</taxon>
        <taxon>Hadrurus</taxon>
    </lineage>
</organism>
<dbReference type="Gene3D" id="3.40.630.10">
    <property type="entry name" value="Zn peptidases"/>
    <property type="match status" value="1"/>
</dbReference>
<protein>
    <recommendedName>
        <fullName evidence="14">FXNA-like protease</fullName>
    </recommendedName>
</protein>
<keyword evidence="10 15" id="KW-1133">Transmembrane helix</keyword>
<evidence type="ECO:0000256" key="1">
    <source>
        <dbReference type="ARBA" id="ARBA00001947"/>
    </source>
</evidence>
<feature type="chain" id="PRO_5012687326" description="FXNA-like protease" evidence="16">
    <location>
        <begin position="23"/>
        <end position="875"/>
    </location>
</feature>
<feature type="signal peptide" evidence="16">
    <location>
        <begin position="1"/>
        <end position="22"/>
    </location>
</feature>
<feature type="transmembrane region" description="Helical" evidence="15">
    <location>
        <begin position="387"/>
        <end position="410"/>
    </location>
</feature>
<evidence type="ECO:0000259" key="17">
    <source>
        <dbReference type="Pfam" id="PF04389"/>
    </source>
</evidence>
<evidence type="ECO:0000256" key="5">
    <source>
        <dbReference type="ARBA" id="ARBA00022692"/>
    </source>
</evidence>
<sequence length="875" mass="100173">MHMVPSRLLYVLTALWTTLCNGRRLEPTSPYFYRGGGNESDLRVQKKFNEKRVRTFLNSVVGYGDRVTGSDNEQKVSLYILKQLIHIKSRSTPYNVVEVQLQRASGSFSMPLGDGMTVNYRTVTNLLARIGPLHSPSLLISCHYDTVPNSPGAVSSAFHCAVMMELFFVMSQYEWPLNNSIIFLFSGATEFGHQAAHGFTSKHPWSKNVTAFLNLDAIGTDGRIMAIEAGPENPWMIESYAYSAKFPLASIIAQELLRSDAFWVHTDHQVFSDIGKWPGLDLAYVGKGYIHRTKYDVASRISSKMVITAGKNLLAVILKLLKSPYMLYPIPFRKTKLVYFDVLGIFLVSYSIELGTVMNEIISLLTMVEIGVKLKLESTPGISFGDYVIDIIMGMLVSAFSCLFATGWNAGLGALIEIAGHSMAWYTRTYWIFGLYVCPAIACLLTVHWIAAYLRRKRSKRDWLSEDKYYDSIRVLWIIITCALGRCNYQVVYVCITWVLFPTIIRSLLGRLLLDFQAVKESGENTRLLVLLHFCMQIVPLVITIYTCWIIYMLLIPNLGRAGSEVHPDVIMGITTALLTFACISYTLTLVQISHPCHIYLPWIIGSLATLNVITLLMVLLTKLGFPYSGDVDNPSPQIYTVVDVERTFRNLYGDVQKYDSGYWLIPYDKRGLQPLLEFSSQVDKVESVFCEDDLYCGMPFLLPFASRFRKTFYLKTDKPRELREQKKFELVSSLMIGYNVHRLTFKVTGSDHMSIILSPAQNVTIRSWSIANGEMRTGKWWKNRRTYFIYYVHDVFYHPWRFWIDVWAPFNFTEELKPVLDVAFVCHYLHGQSSESKPFMEFLQQLPDWIHHTSWRATYDRYVFSTVPTYLHSS</sequence>
<dbReference type="AlphaFoldDB" id="A0A1W7RAI7"/>
<evidence type="ECO:0000259" key="18">
    <source>
        <dbReference type="Pfam" id="PF22248"/>
    </source>
</evidence>
<evidence type="ECO:0000256" key="7">
    <source>
        <dbReference type="ARBA" id="ARBA00022801"/>
    </source>
</evidence>
<comment type="cofactor">
    <cofactor evidence="1">
        <name>Zn(2+)</name>
        <dbReference type="ChEBI" id="CHEBI:29105"/>
    </cofactor>
</comment>
<keyword evidence="11" id="KW-0482">Metalloprotease</keyword>